<dbReference type="PANTHER" id="PTHR45931:SF3">
    <property type="entry name" value="RING ZINC FINGER-CONTAINING PROTEIN"/>
    <property type="match status" value="1"/>
</dbReference>
<dbReference type="SMART" id="SM00184">
    <property type="entry name" value="RING"/>
    <property type="match status" value="1"/>
</dbReference>
<dbReference type="AlphaFoldDB" id="A0A9W6ZS50"/>
<dbReference type="GO" id="GO:0061630">
    <property type="term" value="F:ubiquitin protein ligase activity"/>
    <property type="evidence" value="ECO:0007669"/>
    <property type="project" value="TreeGrafter"/>
</dbReference>
<dbReference type="InterPro" id="IPR001876">
    <property type="entry name" value="Znf_RanBP2"/>
</dbReference>
<dbReference type="InterPro" id="IPR036443">
    <property type="entry name" value="Znf_RanBP2_sf"/>
</dbReference>
<feature type="domain" description="RanBP2-type" evidence="6">
    <location>
        <begin position="1"/>
        <end position="28"/>
    </location>
</feature>
<evidence type="ECO:0008006" key="9">
    <source>
        <dbReference type="Google" id="ProtNLM"/>
    </source>
</evidence>
<dbReference type="SMART" id="SM00744">
    <property type="entry name" value="RINGv"/>
    <property type="match status" value="1"/>
</dbReference>
<dbReference type="SUPFAM" id="SSF90209">
    <property type="entry name" value="Ran binding protein zinc finger-like"/>
    <property type="match status" value="1"/>
</dbReference>
<accession>A0A9W6ZS50</accession>
<dbReference type="PROSITE" id="PS50089">
    <property type="entry name" value="ZF_RING_2"/>
    <property type="match status" value="1"/>
</dbReference>
<proteinExistence type="predicted"/>
<evidence type="ECO:0000313" key="8">
    <source>
        <dbReference type="Proteomes" id="UP001165085"/>
    </source>
</evidence>
<reference evidence="8" key="1">
    <citation type="journal article" date="2023" name="Commun. Biol.">
        <title>Genome analysis of Parmales, the sister group of diatoms, reveals the evolutionary specialization of diatoms from phago-mixotrophs to photoautotrophs.</title>
        <authorList>
            <person name="Ban H."/>
            <person name="Sato S."/>
            <person name="Yoshikawa S."/>
            <person name="Yamada K."/>
            <person name="Nakamura Y."/>
            <person name="Ichinomiya M."/>
            <person name="Sato N."/>
            <person name="Blanc-Mathieu R."/>
            <person name="Endo H."/>
            <person name="Kuwata A."/>
            <person name="Ogata H."/>
        </authorList>
    </citation>
    <scope>NUCLEOTIDE SEQUENCE [LARGE SCALE GENOMIC DNA]</scope>
    <source>
        <strain evidence="8">NIES 3701</strain>
    </source>
</reference>
<name>A0A9W6ZS50_9STRA</name>
<dbReference type="GO" id="GO:0006511">
    <property type="term" value="P:ubiquitin-dependent protein catabolic process"/>
    <property type="evidence" value="ECO:0007669"/>
    <property type="project" value="TreeGrafter"/>
</dbReference>
<dbReference type="InterPro" id="IPR051834">
    <property type="entry name" value="RING_finger_E3_ligase"/>
</dbReference>
<dbReference type="SUPFAM" id="SSF57850">
    <property type="entry name" value="RING/U-box"/>
    <property type="match status" value="1"/>
</dbReference>
<dbReference type="GO" id="GO:0005634">
    <property type="term" value="C:nucleus"/>
    <property type="evidence" value="ECO:0007669"/>
    <property type="project" value="TreeGrafter"/>
</dbReference>
<evidence type="ECO:0000256" key="2">
    <source>
        <dbReference type="ARBA" id="ARBA00022771"/>
    </source>
</evidence>
<organism evidence="7 8">
    <name type="scientific">Triparma strigata</name>
    <dbReference type="NCBI Taxonomy" id="1606541"/>
    <lineage>
        <taxon>Eukaryota</taxon>
        <taxon>Sar</taxon>
        <taxon>Stramenopiles</taxon>
        <taxon>Ochrophyta</taxon>
        <taxon>Bolidophyceae</taxon>
        <taxon>Parmales</taxon>
        <taxon>Triparmaceae</taxon>
        <taxon>Triparma</taxon>
    </lineage>
</organism>
<dbReference type="Gene3D" id="2.30.30.380">
    <property type="entry name" value="Zn-finger domain of Sec23/24"/>
    <property type="match status" value="1"/>
</dbReference>
<dbReference type="PROSITE" id="PS01358">
    <property type="entry name" value="ZF_RANBP2_1"/>
    <property type="match status" value="1"/>
</dbReference>
<comment type="caution">
    <text evidence="7">The sequence shown here is derived from an EMBL/GenBank/DDBJ whole genome shotgun (WGS) entry which is preliminary data.</text>
</comment>
<evidence type="ECO:0000256" key="4">
    <source>
        <dbReference type="PROSITE-ProRule" id="PRU00322"/>
    </source>
</evidence>
<keyword evidence="8" id="KW-1185">Reference proteome</keyword>
<dbReference type="PROSITE" id="PS50199">
    <property type="entry name" value="ZF_RANBP2_2"/>
    <property type="match status" value="1"/>
</dbReference>
<dbReference type="Proteomes" id="UP001165085">
    <property type="component" value="Unassembled WGS sequence"/>
</dbReference>
<keyword evidence="2 4" id="KW-0863">Zinc-finger</keyword>
<gene>
    <name evidence="7" type="ORF">TrST_g3039</name>
</gene>
<protein>
    <recommendedName>
        <fullName evidence="9">RING-type domain-containing protein</fullName>
    </recommendedName>
</protein>
<sequence>MSWGCSQCTFLNPSNTRTCSICNNPRRTIDEVIDVDADDEDDAPSTSVNTMLLGSLVGAGLSYWRSGGRFGDTLRGASNGAIIGSLAGSIMEMMEDEHEPPRRRRSNNPDTMNLENLNYDELLRIFPGNSPTPATSSLVDNLPTEKMSEATCKGATCSICLEDFIVNEDARRLPCLHLFHKGCVDTWLKNFNSNCPICKTSIKND</sequence>
<evidence type="ECO:0000259" key="5">
    <source>
        <dbReference type="PROSITE" id="PS50089"/>
    </source>
</evidence>
<dbReference type="PANTHER" id="PTHR45931">
    <property type="entry name" value="SI:CH211-59O9.10"/>
    <property type="match status" value="1"/>
</dbReference>
<dbReference type="InterPro" id="IPR001841">
    <property type="entry name" value="Znf_RING"/>
</dbReference>
<feature type="domain" description="RING-type" evidence="5">
    <location>
        <begin position="157"/>
        <end position="199"/>
    </location>
</feature>
<dbReference type="EMBL" id="BRXY01000038">
    <property type="protein sequence ID" value="GMH56138.1"/>
    <property type="molecule type" value="Genomic_DNA"/>
</dbReference>
<dbReference type="InterPro" id="IPR011016">
    <property type="entry name" value="Znf_RING-CH"/>
</dbReference>
<dbReference type="InterPro" id="IPR013083">
    <property type="entry name" value="Znf_RING/FYVE/PHD"/>
</dbReference>
<keyword evidence="3" id="KW-0862">Zinc</keyword>
<evidence type="ECO:0000313" key="7">
    <source>
        <dbReference type="EMBL" id="GMH56138.1"/>
    </source>
</evidence>
<dbReference type="OrthoDB" id="9984778at2759"/>
<dbReference type="GO" id="GO:0008270">
    <property type="term" value="F:zinc ion binding"/>
    <property type="evidence" value="ECO:0007669"/>
    <property type="project" value="UniProtKB-KW"/>
</dbReference>
<keyword evidence="1" id="KW-0479">Metal-binding</keyword>
<evidence type="ECO:0000256" key="1">
    <source>
        <dbReference type="ARBA" id="ARBA00022723"/>
    </source>
</evidence>
<dbReference type="Pfam" id="PF13639">
    <property type="entry name" value="zf-RING_2"/>
    <property type="match status" value="1"/>
</dbReference>
<dbReference type="Gene3D" id="3.30.40.10">
    <property type="entry name" value="Zinc/RING finger domain, C3HC4 (zinc finger)"/>
    <property type="match status" value="1"/>
</dbReference>
<evidence type="ECO:0000256" key="3">
    <source>
        <dbReference type="ARBA" id="ARBA00022833"/>
    </source>
</evidence>
<evidence type="ECO:0000259" key="6">
    <source>
        <dbReference type="PROSITE" id="PS50199"/>
    </source>
</evidence>